<dbReference type="AlphaFoldDB" id="A0A2Z4RCS8"/>
<organism evidence="1 2">
    <name type="scientific">Pseudomonas putida</name>
    <name type="common">Arthrobacter siderocapsulatus</name>
    <dbReference type="NCBI Taxonomy" id="303"/>
    <lineage>
        <taxon>Bacteria</taxon>
        <taxon>Pseudomonadati</taxon>
        <taxon>Pseudomonadota</taxon>
        <taxon>Gammaproteobacteria</taxon>
        <taxon>Pseudomonadales</taxon>
        <taxon>Pseudomonadaceae</taxon>
        <taxon>Pseudomonas</taxon>
    </lineage>
</organism>
<proteinExistence type="predicted"/>
<accession>A0A2Z4RCS8</accession>
<sequence length="200" mass="22883">MSTDQKRSFIARIRCDNTPMVFFQQMLGSSARQGNLLTTTHRYSDLVKKMVRVHKSHNATVPIRSDEMIVYFRCYDDYYNIQIRSEGYLGKYFSKNPHGLLGAFAGAGGSTTSFNLLNLNQGIITLDDLKKDEAMVYLKARNAGTIKRHLMEDPKVYAYTDQLGAPVTFNLKILERDVPYPTGSTPYLLFIEPREQDDDY</sequence>
<dbReference type="EMBL" id="CP029693">
    <property type="protein sequence ID" value="AWY38792.1"/>
    <property type="molecule type" value="Genomic_DNA"/>
</dbReference>
<dbReference type="OrthoDB" id="7032426at2"/>
<name>A0A2Z4RCS8_PSEPU</name>
<gene>
    <name evidence="1" type="ORF">DKY63_02250</name>
</gene>
<dbReference type="Proteomes" id="UP000250299">
    <property type="component" value="Chromosome"/>
</dbReference>
<reference evidence="1 2" key="1">
    <citation type="submission" date="2018-05" db="EMBL/GenBank/DDBJ databases">
        <title>Whole genome sequence of Pseudomonas putida JBC17.</title>
        <authorList>
            <person name="Lee Y.H."/>
            <person name="David K."/>
        </authorList>
    </citation>
    <scope>NUCLEOTIDE SEQUENCE [LARGE SCALE GENOMIC DNA]</scope>
    <source>
        <strain evidence="1 2">JBC17</strain>
    </source>
</reference>
<evidence type="ECO:0000313" key="1">
    <source>
        <dbReference type="EMBL" id="AWY38792.1"/>
    </source>
</evidence>
<dbReference type="RefSeq" id="WP_110962610.1">
    <property type="nucleotide sequence ID" value="NZ_CP029693.1"/>
</dbReference>
<protein>
    <submittedName>
        <fullName evidence="1">Uncharacterized protein</fullName>
    </submittedName>
</protein>
<evidence type="ECO:0000313" key="2">
    <source>
        <dbReference type="Proteomes" id="UP000250299"/>
    </source>
</evidence>